<name>R8VU49_9FIRM</name>
<protein>
    <recommendedName>
        <fullName evidence="3">Thioredoxin</fullName>
    </recommendedName>
</protein>
<accession>R8VU49</accession>
<organism evidence="1 2">
    <name type="scientific">Butyricicoccus pullicaecorum 1.2</name>
    <dbReference type="NCBI Taxonomy" id="1203606"/>
    <lineage>
        <taxon>Bacteria</taxon>
        <taxon>Bacillati</taxon>
        <taxon>Bacillota</taxon>
        <taxon>Clostridia</taxon>
        <taxon>Eubacteriales</taxon>
        <taxon>Butyricicoccaceae</taxon>
        <taxon>Butyricicoccus</taxon>
    </lineage>
</organism>
<dbReference type="EMBL" id="AQOB01000008">
    <property type="protein sequence ID" value="EOQ36285.1"/>
    <property type="molecule type" value="Genomic_DNA"/>
</dbReference>
<sequence>MNLRKAPLFFLAAAIVMIGIGVLRGEADTVLSKGINLCLECVGIG</sequence>
<comment type="caution">
    <text evidence="1">The sequence shown here is derived from an EMBL/GenBank/DDBJ whole genome shotgun (WGS) entry which is preliminary data.</text>
</comment>
<dbReference type="RefSeq" id="WP_016148437.1">
    <property type="nucleotide sequence ID" value="NZ_KB976104.1"/>
</dbReference>
<dbReference type="PATRIC" id="fig|1203606.4.peg.2284"/>
<keyword evidence="2" id="KW-1185">Reference proteome</keyword>
<dbReference type="AlphaFoldDB" id="R8VU49"/>
<dbReference type="HOGENOM" id="CLU_209121_1_0_9"/>
<evidence type="ECO:0008006" key="3">
    <source>
        <dbReference type="Google" id="ProtNLM"/>
    </source>
</evidence>
<dbReference type="InterPro" id="IPR047708">
    <property type="entry name" value="CD1871A-like"/>
</dbReference>
<dbReference type="NCBIfam" id="NF040920">
    <property type="entry name" value="CD1871A_fam"/>
    <property type="match status" value="1"/>
</dbReference>
<dbReference type="Proteomes" id="UP000013981">
    <property type="component" value="Unassembled WGS sequence"/>
</dbReference>
<evidence type="ECO:0000313" key="2">
    <source>
        <dbReference type="Proteomes" id="UP000013981"/>
    </source>
</evidence>
<reference evidence="1 2" key="1">
    <citation type="submission" date="2013-01" db="EMBL/GenBank/DDBJ databases">
        <title>The Genome Sequence of Butyricicoccus pullicaecorum 1.2.</title>
        <authorList>
            <consortium name="The Broad Institute Genome Sequencing Platform"/>
            <person name="Earl A."/>
            <person name="Ward D."/>
            <person name="Feldgarden M."/>
            <person name="Gevers D."/>
            <person name="Van Immerseel F."/>
            <person name="Eeckhaut V."/>
            <person name="Walker B."/>
            <person name="Young S.K."/>
            <person name="Zeng Q."/>
            <person name="Gargeya S."/>
            <person name="Fitzgerald M."/>
            <person name="Haas B."/>
            <person name="Abouelleil A."/>
            <person name="Alvarado L."/>
            <person name="Arachchi H.M."/>
            <person name="Berlin A.M."/>
            <person name="Chapman S.B."/>
            <person name="Dewar J."/>
            <person name="Goldberg J."/>
            <person name="Griggs A."/>
            <person name="Gujja S."/>
            <person name="Hansen M."/>
            <person name="Howarth C."/>
            <person name="Imamovic A."/>
            <person name="Larimer J."/>
            <person name="McCowan C."/>
            <person name="Murphy C."/>
            <person name="Neiman D."/>
            <person name="Pearson M."/>
            <person name="Priest M."/>
            <person name="Roberts A."/>
            <person name="Saif S."/>
            <person name="Shea T."/>
            <person name="Sisk P."/>
            <person name="Sykes S."/>
            <person name="Wortman J."/>
            <person name="Nusbaum C."/>
            <person name="Birren B."/>
        </authorList>
    </citation>
    <scope>NUCLEOTIDE SEQUENCE [LARGE SCALE GENOMIC DNA]</scope>
    <source>
        <strain evidence="1 2">1.2</strain>
    </source>
</reference>
<evidence type="ECO:0000313" key="1">
    <source>
        <dbReference type="EMBL" id="EOQ36285.1"/>
    </source>
</evidence>
<gene>
    <name evidence="1" type="ORF">HMPREF1526_02319</name>
</gene>
<proteinExistence type="predicted"/>